<keyword evidence="4" id="KW-1185">Reference proteome</keyword>
<feature type="region of interest" description="Disordered" evidence="1">
    <location>
        <begin position="97"/>
        <end position="120"/>
    </location>
</feature>
<dbReference type="Gene3D" id="3.40.50.12030">
    <property type="entry name" value="Uncharacterised protein family UPF0261, NC domain"/>
    <property type="match status" value="1"/>
</dbReference>
<evidence type="ECO:0000259" key="2">
    <source>
        <dbReference type="Pfam" id="PF23189"/>
    </source>
</evidence>
<proteinExistence type="predicted"/>
<dbReference type="PANTHER" id="PTHR31862:SF1">
    <property type="entry name" value="UPF0261 DOMAIN PROTEIN (AFU_ORTHOLOGUE AFUA_1G10120)"/>
    <property type="match status" value="1"/>
</dbReference>
<feature type="domain" description="UPF0261" evidence="2">
    <location>
        <begin position="1"/>
        <end position="91"/>
    </location>
</feature>
<dbReference type="EMBL" id="CM029044">
    <property type="protein sequence ID" value="KAG2606097.1"/>
    <property type="molecule type" value="Genomic_DNA"/>
</dbReference>
<gene>
    <name evidence="3" type="ORF">PVAP13_4NG180384</name>
</gene>
<dbReference type="InterPro" id="IPR056778">
    <property type="entry name" value="UPF0261_C"/>
</dbReference>
<sequence>MRTTVEENKKFAKFIADKINRSSSKVTVCLPQKGISALDAPGMPFYDPEATLTLLGELKTLIQINDIREVKLLPYHINDPEFANALVDAFLGMDVKASSKAQPQQDGKRKKIQFRTEKFR</sequence>
<name>A0A8T0T752_PANVG</name>
<evidence type="ECO:0000256" key="1">
    <source>
        <dbReference type="SAM" id="MobiDB-lite"/>
    </source>
</evidence>
<dbReference type="PANTHER" id="PTHR31862">
    <property type="entry name" value="UPF0261 DOMAIN PROTEIN (AFU_ORTHOLOGUE AFUA_1G10120)"/>
    <property type="match status" value="1"/>
</dbReference>
<dbReference type="InterPro" id="IPR051353">
    <property type="entry name" value="Tobamovirus_resist_UPF0261"/>
</dbReference>
<dbReference type="Proteomes" id="UP000823388">
    <property type="component" value="Chromosome 4N"/>
</dbReference>
<comment type="caution">
    <text evidence="3">The sequence shown here is derived from an EMBL/GenBank/DDBJ whole genome shotgun (WGS) entry which is preliminary data.</text>
</comment>
<organism evidence="3 4">
    <name type="scientific">Panicum virgatum</name>
    <name type="common">Blackwell switchgrass</name>
    <dbReference type="NCBI Taxonomy" id="38727"/>
    <lineage>
        <taxon>Eukaryota</taxon>
        <taxon>Viridiplantae</taxon>
        <taxon>Streptophyta</taxon>
        <taxon>Embryophyta</taxon>
        <taxon>Tracheophyta</taxon>
        <taxon>Spermatophyta</taxon>
        <taxon>Magnoliopsida</taxon>
        <taxon>Liliopsida</taxon>
        <taxon>Poales</taxon>
        <taxon>Poaceae</taxon>
        <taxon>PACMAD clade</taxon>
        <taxon>Panicoideae</taxon>
        <taxon>Panicodae</taxon>
        <taxon>Paniceae</taxon>
        <taxon>Panicinae</taxon>
        <taxon>Panicum</taxon>
        <taxon>Panicum sect. Hiantes</taxon>
    </lineage>
</organism>
<protein>
    <recommendedName>
        <fullName evidence="2">UPF0261 domain-containing protein</fullName>
    </recommendedName>
</protein>
<dbReference type="AlphaFoldDB" id="A0A8T0T752"/>
<accession>A0A8T0T752</accession>
<reference evidence="3" key="1">
    <citation type="submission" date="2020-05" db="EMBL/GenBank/DDBJ databases">
        <title>WGS assembly of Panicum virgatum.</title>
        <authorList>
            <person name="Lovell J.T."/>
            <person name="Jenkins J."/>
            <person name="Shu S."/>
            <person name="Juenger T.E."/>
            <person name="Schmutz J."/>
        </authorList>
    </citation>
    <scope>NUCLEOTIDE SEQUENCE</scope>
    <source>
        <strain evidence="3">AP13</strain>
    </source>
</reference>
<evidence type="ECO:0000313" key="3">
    <source>
        <dbReference type="EMBL" id="KAG2606097.1"/>
    </source>
</evidence>
<evidence type="ECO:0000313" key="4">
    <source>
        <dbReference type="Proteomes" id="UP000823388"/>
    </source>
</evidence>
<dbReference type="Pfam" id="PF23189">
    <property type="entry name" value="UPF0261_C"/>
    <property type="match status" value="1"/>
</dbReference>